<protein>
    <recommendedName>
        <fullName evidence="4">Tc1-like transposase DDE domain-containing protein</fullName>
    </recommendedName>
</protein>
<dbReference type="EMBL" id="JARBHB010000012">
    <property type="protein sequence ID" value="KAJ8871142.1"/>
    <property type="molecule type" value="Genomic_DNA"/>
</dbReference>
<dbReference type="Proteomes" id="UP001159363">
    <property type="component" value="Chromosome 11"/>
</dbReference>
<organism evidence="2 3">
    <name type="scientific">Dryococelus australis</name>
    <dbReference type="NCBI Taxonomy" id="614101"/>
    <lineage>
        <taxon>Eukaryota</taxon>
        <taxon>Metazoa</taxon>
        <taxon>Ecdysozoa</taxon>
        <taxon>Arthropoda</taxon>
        <taxon>Hexapoda</taxon>
        <taxon>Insecta</taxon>
        <taxon>Pterygota</taxon>
        <taxon>Neoptera</taxon>
        <taxon>Polyneoptera</taxon>
        <taxon>Phasmatodea</taxon>
        <taxon>Verophasmatodea</taxon>
        <taxon>Anareolatae</taxon>
        <taxon>Phasmatidae</taxon>
        <taxon>Eurycanthinae</taxon>
        <taxon>Dryococelus</taxon>
    </lineage>
</organism>
<reference evidence="2 3" key="1">
    <citation type="submission" date="2023-02" db="EMBL/GenBank/DDBJ databases">
        <title>LHISI_Scaffold_Assembly.</title>
        <authorList>
            <person name="Stuart O.P."/>
            <person name="Cleave R."/>
            <person name="Magrath M.J.L."/>
            <person name="Mikheyev A.S."/>
        </authorList>
    </citation>
    <scope>NUCLEOTIDE SEQUENCE [LARGE SCALE GENOMIC DNA]</scope>
    <source>
        <strain evidence="2">Daus_M_001</strain>
        <tissue evidence="2">Leg muscle</tissue>
    </source>
</reference>
<evidence type="ECO:0000256" key="1">
    <source>
        <dbReference type="SAM" id="MobiDB-lite"/>
    </source>
</evidence>
<comment type="caution">
    <text evidence="2">The sequence shown here is derived from an EMBL/GenBank/DDBJ whole genome shotgun (WGS) entry which is preliminary data.</text>
</comment>
<name>A0ABQ9GFS1_9NEOP</name>
<accession>A0ABQ9GFS1</accession>
<gene>
    <name evidence="2" type="ORF">PR048_027447</name>
</gene>
<keyword evidence="3" id="KW-1185">Reference proteome</keyword>
<evidence type="ECO:0000313" key="3">
    <source>
        <dbReference type="Proteomes" id="UP001159363"/>
    </source>
</evidence>
<dbReference type="InterPro" id="IPR036397">
    <property type="entry name" value="RNaseH_sf"/>
</dbReference>
<evidence type="ECO:0008006" key="4">
    <source>
        <dbReference type="Google" id="ProtNLM"/>
    </source>
</evidence>
<dbReference type="Gene3D" id="3.30.420.10">
    <property type="entry name" value="Ribonuclease H-like superfamily/Ribonuclease H"/>
    <property type="match status" value="1"/>
</dbReference>
<evidence type="ECO:0000313" key="2">
    <source>
        <dbReference type="EMBL" id="KAJ8871142.1"/>
    </source>
</evidence>
<feature type="region of interest" description="Disordered" evidence="1">
    <location>
        <begin position="36"/>
        <end position="59"/>
    </location>
</feature>
<sequence>MPREQFTSQGPHAYSRPLAVSGGKIVYFCTAPLKEQNPATRPAGETPSWRPPASGSRYHPSSLGAAVVYESDQSPPPHLGEPGSIPGGAASIDRAGRCLWWTGFLGDLPFSPVLAFRLGTAKATKFSFNRFLAMFRELLAPAQEILEPSANTPRGLFFFFLPQKHTMIYIRTASCWSQTFADIFLPTARVRPGEAFEFVRLKYSTPLFRSRKPTDHTKAERTPKYAPKVRGFPTPYPKQLTASLPIRVSNTTRIGFQDDNARCHVSRTTMQWYADNNVRRLDWPAHSSDLNPIEHLRDELDRRVRARKARPKSIAQLMEWLQEEWRRIPGDILQTLVESMPVRVAAVIAARGGPTRF</sequence>
<proteinExistence type="predicted"/>